<evidence type="ECO:0000256" key="2">
    <source>
        <dbReference type="ARBA" id="ARBA00010790"/>
    </source>
</evidence>
<evidence type="ECO:0000256" key="1">
    <source>
        <dbReference type="ARBA" id="ARBA00001974"/>
    </source>
</evidence>
<dbReference type="Pfam" id="PF05199">
    <property type="entry name" value="GMC_oxred_C"/>
    <property type="match status" value="1"/>
</dbReference>
<evidence type="ECO:0000313" key="9">
    <source>
        <dbReference type="Proteomes" id="UP000037109"/>
    </source>
</evidence>
<evidence type="ECO:0000256" key="3">
    <source>
        <dbReference type="ARBA" id="ARBA00022630"/>
    </source>
</evidence>
<dbReference type="InterPro" id="IPR007867">
    <property type="entry name" value="GMC_OxRtase_C"/>
</dbReference>
<sequence length="468" mass="52332">MEVLLVVRGLSNPFSIPFQSLEHMEEKNYDVLVVGTGAGGGAVLWRLCEKWRKNRKSIGVIESGDLLLPTHIYNIPGLRKKWKKYYNEVSNPIGQHLPQFLGAEQVFAVGGRTLFWGAVTPRMHASEFINWPISEQEIDTYYQIAEDIMQIHQASSINSLHLQAILQHLHSKGFHEASPIPSATSHGKTFSSLCFLKNAWEQHPFDFAVKARALQLLMENGKPVGLKVGDHNKKIHVLRAKTIVLAAGSLETPRLLLHSKIPGNTIGHFLTNHSFIKAKGEFISKKVGNISENIRILIPQTDETPYQFQIYINKRLINAVGFGKVESLFDNNLTLDPLSVDEYGIPKIKINFSYSVKDMEIIRQMNEALHQVFNYLGARVVHEKGKAQIHVMEPGEDYHESGTCRIGNDPSQSATNRYGQIHGITGLYVADNSILSSIGASNPTLTTVALAIRIADHISNSYSKERTK</sequence>
<comment type="similarity">
    <text evidence="2">Belongs to the GMC oxidoreductase family.</text>
</comment>
<dbReference type="STRING" id="1459.AF332_03480"/>
<dbReference type="OrthoDB" id="9787779at2"/>
<proteinExistence type="inferred from homology"/>
<comment type="caution">
    <text evidence="8">The sequence shown here is derived from an EMBL/GenBank/DDBJ whole genome shotgun (WGS) entry which is preliminary data.</text>
</comment>
<dbReference type="PANTHER" id="PTHR42784">
    <property type="entry name" value="PYRANOSE 2-OXIDASE"/>
    <property type="match status" value="1"/>
</dbReference>
<evidence type="ECO:0000256" key="4">
    <source>
        <dbReference type="ARBA" id="ARBA00022827"/>
    </source>
</evidence>
<accession>A0A0M0G8X9</accession>
<dbReference type="InterPro" id="IPR000172">
    <property type="entry name" value="GMC_OxRdtase_N"/>
</dbReference>
<gene>
    <name evidence="8" type="ORF">AF332_03480</name>
</gene>
<dbReference type="SUPFAM" id="SSF54373">
    <property type="entry name" value="FAD-linked reductases, C-terminal domain"/>
    <property type="match status" value="1"/>
</dbReference>
<feature type="domain" description="Glucose-methanol-choline oxidoreductase C-terminal" evidence="7">
    <location>
        <begin position="331"/>
        <end position="451"/>
    </location>
</feature>
<dbReference type="AlphaFoldDB" id="A0A0M0G8X9"/>
<dbReference type="EMBL" id="LGUF01000007">
    <property type="protein sequence ID" value="KON85962.1"/>
    <property type="molecule type" value="Genomic_DNA"/>
</dbReference>
<feature type="domain" description="Glucose-methanol-choline oxidoreductase N-terminal" evidence="6">
    <location>
        <begin position="167"/>
        <end position="273"/>
    </location>
</feature>
<dbReference type="Gene3D" id="3.50.50.60">
    <property type="entry name" value="FAD/NAD(P)-binding domain"/>
    <property type="match status" value="2"/>
</dbReference>
<evidence type="ECO:0000259" key="7">
    <source>
        <dbReference type="Pfam" id="PF05199"/>
    </source>
</evidence>
<evidence type="ECO:0000256" key="5">
    <source>
        <dbReference type="ARBA" id="ARBA00023002"/>
    </source>
</evidence>
<evidence type="ECO:0008006" key="10">
    <source>
        <dbReference type="Google" id="ProtNLM"/>
    </source>
</evidence>
<dbReference type="GO" id="GO:0016614">
    <property type="term" value="F:oxidoreductase activity, acting on CH-OH group of donors"/>
    <property type="evidence" value="ECO:0007669"/>
    <property type="project" value="InterPro"/>
</dbReference>
<dbReference type="InterPro" id="IPR036188">
    <property type="entry name" value="FAD/NAD-bd_sf"/>
</dbReference>
<name>A0A0M0G8X9_SPOGL</name>
<keyword evidence="9" id="KW-1185">Reference proteome</keyword>
<reference evidence="9" key="1">
    <citation type="submission" date="2015-07" db="EMBL/GenBank/DDBJ databases">
        <title>Fjat-10036 dsm4.</title>
        <authorList>
            <person name="Liu B."/>
            <person name="Wang J."/>
            <person name="Zhu Y."/>
            <person name="Liu G."/>
            <person name="Chen Q."/>
            <person name="Chen Z."/>
            <person name="Lan J."/>
            <person name="Che J."/>
            <person name="Ge C."/>
            <person name="Shi H."/>
            <person name="Pan Z."/>
            <person name="Liu X."/>
        </authorList>
    </citation>
    <scope>NUCLEOTIDE SEQUENCE [LARGE SCALE GENOMIC DNA]</scope>
    <source>
        <strain evidence="9">DSM 4</strain>
    </source>
</reference>
<keyword evidence="4" id="KW-0274">FAD</keyword>
<dbReference type="GO" id="GO:0050660">
    <property type="term" value="F:flavin adenine dinucleotide binding"/>
    <property type="evidence" value="ECO:0007669"/>
    <property type="project" value="InterPro"/>
</dbReference>
<dbReference type="Pfam" id="PF00732">
    <property type="entry name" value="GMC_oxred_N"/>
    <property type="match status" value="1"/>
</dbReference>
<dbReference type="InterPro" id="IPR051473">
    <property type="entry name" value="P2Ox-like"/>
</dbReference>
<dbReference type="PANTHER" id="PTHR42784:SF1">
    <property type="entry name" value="PYRANOSE 2-OXIDASE"/>
    <property type="match status" value="1"/>
</dbReference>
<comment type="cofactor">
    <cofactor evidence="1">
        <name>FAD</name>
        <dbReference type="ChEBI" id="CHEBI:57692"/>
    </cofactor>
</comment>
<evidence type="ECO:0000313" key="8">
    <source>
        <dbReference type="EMBL" id="KON85962.1"/>
    </source>
</evidence>
<keyword evidence="5" id="KW-0560">Oxidoreductase</keyword>
<dbReference type="PATRIC" id="fig|1459.3.peg.704"/>
<dbReference type="SUPFAM" id="SSF51905">
    <property type="entry name" value="FAD/NAD(P)-binding domain"/>
    <property type="match status" value="1"/>
</dbReference>
<organism evidence="8 9">
    <name type="scientific">Sporosarcina globispora</name>
    <name type="common">Bacillus globisporus</name>
    <dbReference type="NCBI Taxonomy" id="1459"/>
    <lineage>
        <taxon>Bacteria</taxon>
        <taxon>Bacillati</taxon>
        <taxon>Bacillota</taxon>
        <taxon>Bacilli</taxon>
        <taxon>Bacillales</taxon>
        <taxon>Caryophanaceae</taxon>
        <taxon>Sporosarcina</taxon>
    </lineage>
</organism>
<evidence type="ECO:0000259" key="6">
    <source>
        <dbReference type="Pfam" id="PF00732"/>
    </source>
</evidence>
<protein>
    <recommendedName>
        <fullName evidence="10">Glucose-methanol-choline oxidoreductase</fullName>
    </recommendedName>
</protein>
<keyword evidence="3" id="KW-0285">Flavoprotein</keyword>
<dbReference type="Proteomes" id="UP000037109">
    <property type="component" value="Unassembled WGS sequence"/>
</dbReference>